<dbReference type="OrthoDB" id="9801455at2"/>
<evidence type="ECO:0000313" key="1">
    <source>
        <dbReference type="EMBL" id="SEH97774.1"/>
    </source>
</evidence>
<accession>A0A1H6MJM1</accession>
<dbReference type="PANTHER" id="PTHR35279:SF1">
    <property type="entry name" value="ARABINANASE_LEVANSUCRASE_INVERTASE"/>
    <property type="match status" value="1"/>
</dbReference>
<protein>
    <recommendedName>
        <fullName evidence="3">Glycosyl hydrolases family 43</fullName>
    </recommendedName>
</protein>
<name>A0A1H6MJM1_9PSED</name>
<evidence type="ECO:0008006" key="3">
    <source>
        <dbReference type="Google" id="ProtNLM"/>
    </source>
</evidence>
<dbReference type="Gene3D" id="2.115.10.20">
    <property type="entry name" value="Glycosyl hydrolase domain, family 43"/>
    <property type="match status" value="2"/>
</dbReference>
<dbReference type="Proteomes" id="UP000182272">
    <property type="component" value="Chromosome I"/>
</dbReference>
<dbReference type="PANTHER" id="PTHR35279">
    <property type="match status" value="1"/>
</dbReference>
<dbReference type="EMBL" id="LT629972">
    <property type="protein sequence ID" value="SEH97774.1"/>
    <property type="molecule type" value="Genomic_DNA"/>
</dbReference>
<organism evidence="1 2">
    <name type="scientific">Pseudomonas asplenii</name>
    <dbReference type="NCBI Taxonomy" id="53407"/>
    <lineage>
        <taxon>Bacteria</taxon>
        <taxon>Pseudomonadati</taxon>
        <taxon>Pseudomonadota</taxon>
        <taxon>Gammaproteobacteria</taxon>
        <taxon>Pseudomonadales</taxon>
        <taxon>Pseudomonadaceae</taxon>
        <taxon>Pseudomonas</taxon>
    </lineage>
</organism>
<evidence type="ECO:0000313" key="2">
    <source>
        <dbReference type="Proteomes" id="UP000182272"/>
    </source>
</evidence>
<dbReference type="RefSeq" id="WP_026007700.1">
    <property type="nucleotide sequence ID" value="NZ_LT629972.1"/>
</dbReference>
<dbReference type="AlphaFoldDB" id="A0A1H6MJM1"/>
<dbReference type="SUPFAM" id="SSF75005">
    <property type="entry name" value="Arabinanase/levansucrase/invertase"/>
    <property type="match status" value="1"/>
</dbReference>
<dbReference type="InterPro" id="IPR023296">
    <property type="entry name" value="Glyco_hydro_beta-prop_sf"/>
</dbReference>
<reference evidence="1 2" key="1">
    <citation type="submission" date="2016-10" db="EMBL/GenBank/DDBJ databases">
        <authorList>
            <person name="de Groot N.N."/>
        </authorList>
    </citation>
    <scope>NUCLEOTIDE SEQUENCE [LARGE SCALE GENOMIC DNA]</scope>
    <source>
        <strain evidence="1 2">LMG 2158</strain>
    </source>
</reference>
<gene>
    <name evidence="1" type="ORF">SAMN05216581_0953</name>
</gene>
<sequence length="306" mass="34242">MLWKKIVKIFDASTQTPAWAKNSALTPTPFLLTPDVIRIYAGFRDEAGISRIGYVDVSSQDPTKIIAVSPDPVLSEGNAGCFDDNGVILGDVVRDGTNIRMYYVGFQKVQKAKFLAFTGLATSQDGNNFTRISEAPILDRANDARMIRAIHTAIYDEGCWKIWYAVGNGWCDINGIQYPRYNIWYTESPDGITFPGPHQLCIDVEGDEYRIGRPSVYKIDGRYIMFYTKGGVTGKDYFPGVAYSDDGKNWSRKDSELGMSLSEGEGFDNRHLCYPRICIAGEKVYAFYNGNDMGVEGIGLMELVRW</sequence>
<proteinExistence type="predicted"/>